<dbReference type="Proteomes" id="UP001246858">
    <property type="component" value="Unassembled WGS sequence"/>
</dbReference>
<gene>
    <name evidence="1" type="ORF">J2X78_001863</name>
</gene>
<reference evidence="1" key="1">
    <citation type="submission" date="2023-07" db="EMBL/GenBank/DDBJ databases">
        <title>Sorghum-associated microbial communities from plants grown in Nebraska, USA.</title>
        <authorList>
            <person name="Schachtman D."/>
        </authorList>
    </citation>
    <scope>NUCLEOTIDE SEQUENCE</scope>
    <source>
        <strain evidence="1">2697</strain>
    </source>
</reference>
<accession>A0ACC6KVR4</accession>
<name>A0ACC6KVR4_9SPHI</name>
<proteinExistence type="predicted"/>
<dbReference type="EMBL" id="JAVDTF010000001">
    <property type="protein sequence ID" value="MDR6783311.1"/>
    <property type="molecule type" value="Genomic_DNA"/>
</dbReference>
<protein>
    <submittedName>
        <fullName evidence="1">Uncharacterized protein</fullName>
    </submittedName>
</protein>
<comment type="caution">
    <text evidence="1">The sequence shown here is derived from an EMBL/GenBank/DDBJ whole genome shotgun (WGS) entry which is preliminary data.</text>
</comment>
<sequence length="73" mass="8467">MSQAQTITYSLESCQQYIELFLKSLYALNLETLDTNQRLKLLIFYEELIGFLHDNTSLFNIDILSSTLRTAKS</sequence>
<evidence type="ECO:0000313" key="2">
    <source>
        <dbReference type="Proteomes" id="UP001246858"/>
    </source>
</evidence>
<evidence type="ECO:0000313" key="1">
    <source>
        <dbReference type="EMBL" id="MDR6783311.1"/>
    </source>
</evidence>
<organism evidence="1 2">
    <name type="scientific">Pedobacter africanus</name>
    <dbReference type="NCBI Taxonomy" id="151894"/>
    <lineage>
        <taxon>Bacteria</taxon>
        <taxon>Pseudomonadati</taxon>
        <taxon>Bacteroidota</taxon>
        <taxon>Sphingobacteriia</taxon>
        <taxon>Sphingobacteriales</taxon>
        <taxon>Sphingobacteriaceae</taxon>
        <taxon>Pedobacter</taxon>
    </lineage>
</organism>
<keyword evidence="2" id="KW-1185">Reference proteome</keyword>